<dbReference type="Pfam" id="PF00226">
    <property type="entry name" value="DnaJ"/>
    <property type="match status" value="1"/>
</dbReference>
<dbReference type="VEuPathDB" id="FungiDB:FOXG_15591"/>
<dbReference type="InterPro" id="IPR036869">
    <property type="entry name" value="J_dom_sf"/>
</dbReference>
<feature type="compositionally biased region" description="Polar residues" evidence="1">
    <location>
        <begin position="635"/>
        <end position="647"/>
    </location>
</feature>
<accession>A0A0J9W6E2</accession>
<dbReference type="Gene3D" id="1.10.287.110">
    <property type="entry name" value="DnaJ domain"/>
    <property type="match status" value="1"/>
</dbReference>
<proteinExistence type="predicted"/>
<evidence type="ECO:0000313" key="4">
    <source>
        <dbReference type="EMBL" id="KNB18375.1"/>
    </source>
</evidence>
<gene>
    <name evidence="3" type="ORF">FOXG_15591</name>
    <name evidence="4" type="ORF">FOXG_16050</name>
</gene>
<dbReference type="EMBL" id="DS231725">
    <property type="protein sequence ID" value="KNB18375.1"/>
    <property type="molecule type" value="Genomic_DNA"/>
</dbReference>
<name>A0A0J9W6E2_FUSO4</name>
<dbReference type="VEuPathDB" id="FungiDB:FOXG_16050"/>
<evidence type="ECO:0000256" key="1">
    <source>
        <dbReference type="SAM" id="MobiDB-lite"/>
    </source>
</evidence>
<dbReference type="SUPFAM" id="SSF46565">
    <property type="entry name" value="Chaperone J-domain"/>
    <property type="match status" value="1"/>
</dbReference>
<dbReference type="InterPro" id="IPR001623">
    <property type="entry name" value="DnaJ_domain"/>
</dbReference>
<feature type="domain" description="J" evidence="2">
    <location>
        <begin position="159"/>
        <end position="235"/>
    </location>
</feature>
<reference evidence="4" key="2">
    <citation type="journal article" date="2010" name="Nature">
        <title>Comparative genomics reveals mobile pathogenicity chromosomes in Fusarium.</title>
        <authorList>
            <person name="Ma L.J."/>
            <person name="van der Does H.C."/>
            <person name="Borkovich K.A."/>
            <person name="Coleman J.J."/>
            <person name="Daboussi M.J."/>
            <person name="Di Pietro A."/>
            <person name="Dufresne M."/>
            <person name="Freitag M."/>
            <person name="Grabherr M."/>
            <person name="Henrissat B."/>
            <person name="Houterman P.M."/>
            <person name="Kang S."/>
            <person name="Shim W.B."/>
            <person name="Woloshuk C."/>
            <person name="Xie X."/>
            <person name="Xu J.R."/>
            <person name="Antoniw J."/>
            <person name="Baker S.E."/>
            <person name="Bluhm B.H."/>
            <person name="Breakspear A."/>
            <person name="Brown D.W."/>
            <person name="Butchko R.A."/>
            <person name="Chapman S."/>
            <person name="Coulson R."/>
            <person name="Coutinho P.M."/>
            <person name="Danchin E.G."/>
            <person name="Diener A."/>
            <person name="Gale L.R."/>
            <person name="Gardiner D.M."/>
            <person name="Goff S."/>
            <person name="Hammond-Kosack K.E."/>
            <person name="Hilburn K."/>
            <person name="Hua-Van A."/>
            <person name="Jonkers W."/>
            <person name="Kazan K."/>
            <person name="Kodira C.D."/>
            <person name="Koehrsen M."/>
            <person name="Kumar L."/>
            <person name="Lee Y.H."/>
            <person name="Li L."/>
            <person name="Manners J.M."/>
            <person name="Miranda-Saavedra D."/>
            <person name="Mukherjee M."/>
            <person name="Park G."/>
            <person name="Park J."/>
            <person name="Park S.Y."/>
            <person name="Proctor R.H."/>
            <person name="Regev A."/>
            <person name="Ruiz-Roldan M.C."/>
            <person name="Sain D."/>
            <person name="Sakthikumar S."/>
            <person name="Sykes S."/>
            <person name="Schwartz D.C."/>
            <person name="Turgeon B.G."/>
            <person name="Wapinski I."/>
            <person name="Yoder O."/>
            <person name="Young S."/>
            <person name="Zeng Q."/>
            <person name="Zhou S."/>
            <person name="Galagan J."/>
            <person name="Cuomo C.A."/>
            <person name="Kistler H.C."/>
            <person name="Rep M."/>
        </authorList>
    </citation>
    <scope>NUCLEOTIDE SEQUENCE [LARGE SCALE GENOMIC DNA]</scope>
    <source>
        <strain evidence="4">4287</strain>
    </source>
</reference>
<feature type="region of interest" description="Disordered" evidence="1">
    <location>
        <begin position="386"/>
        <end position="418"/>
    </location>
</feature>
<evidence type="ECO:0000313" key="5">
    <source>
        <dbReference type="Proteomes" id="UP000009097"/>
    </source>
</evidence>
<dbReference type="GeneID" id="28957016"/>
<sequence length="687" mass="77092">MAAQTIGSRGYRPPTVTDASSSDIHHQSSQLSLVPYDGSLAVLQDASLRNPIIAARKEIVDFWIENELKDATAGDVETYRDILSSEEQIARISNVVLSKITKGKRPNTTAIAQEIGKKEVIEFFVEYAFDLCIEKREAPQREAREEIERILNVLAAGGNEYDVLGIDEAITRLDLRQRKRRILYLVHPDKNKDKEAEKCAKEVNNAADKLLNKNQEQYQPPTGSQIFKEHKGVFGPGAFATGDTEPEDDEESDSGDDVVSIPDVPDAVKKVHEKVSKHIQTYFSDFTKGLPIFNDGIRKANNKIRNLNVLAGISGDYYQVDRDVLQGLKEAQVHVIRIRETQGAKEAEKQLSVFKGQCENTCGQRNFQWPRNWSEVMVQAVREKVDEINQSDPPSNEEDGSDANMTDTKGDEEESNPVIDMLDADNVEGIILGYRSSRRYNRFQEQYLTDDVTFFIQSPGASIFGVFSLGDLGHEISTKALSYYKDGGNDVSTHIEAVTGSNPSITPATYNGILCIGAKKSGKPSEGRFPDTWIQIALKQDSDPSKAKIIHRTALRKLVKDADSQIERFYNEVGVEPPWAYTPYPDPYNHLRPRPLMFPAPRSRYYENDRHLPKALPFHGNMGSIGYEEAATRRAPQTRSSGAQPQIASGPERLIAAMETLVLAMAEDREDRKRYQDYMESKLLREG</sequence>
<reference evidence="4" key="1">
    <citation type="submission" date="2007-04" db="EMBL/GenBank/DDBJ databases">
        <authorList>
            <consortium name="The Broad Institute Genome Sequencing Platform"/>
            <person name="Birren B."/>
            <person name="Lander E."/>
            <person name="Galagan J."/>
            <person name="Nusbaum C."/>
            <person name="Devon K."/>
            <person name="Ma L.-J."/>
            <person name="Jaffe D."/>
            <person name="Butler J."/>
            <person name="Alvarez P."/>
            <person name="Gnerre S."/>
            <person name="Grabherr M."/>
            <person name="Kleber M."/>
            <person name="Mauceli E."/>
            <person name="Brockman W."/>
            <person name="MacCallum I.A."/>
            <person name="Young S."/>
            <person name="LaButti K."/>
            <person name="DeCaprio D."/>
            <person name="Crawford M."/>
            <person name="Koehrsen M."/>
            <person name="Engels R."/>
            <person name="Montgomery P."/>
            <person name="Pearson M."/>
            <person name="Howarth C."/>
            <person name="Larson L."/>
            <person name="White J."/>
            <person name="O'Leary S."/>
            <person name="Kodira C."/>
            <person name="Zeng Q."/>
            <person name="Yandava C."/>
            <person name="Alvarado L."/>
            <person name="Kistler C."/>
            <person name="Shim W.-B."/>
            <person name="Kang S."/>
            <person name="Woloshuk C."/>
        </authorList>
    </citation>
    <scope>NUCLEOTIDE SEQUENCE</scope>
    <source>
        <strain evidence="4">4287</strain>
    </source>
</reference>
<feature type="region of interest" description="Disordered" evidence="1">
    <location>
        <begin position="237"/>
        <end position="258"/>
    </location>
</feature>
<feature type="region of interest" description="Disordered" evidence="1">
    <location>
        <begin position="1"/>
        <end position="24"/>
    </location>
</feature>
<dbReference type="PROSITE" id="PS50076">
    <property type="entry name" value="DNAJ_2"/>
    <property type="match status" value="1"/>
</dbReference>
<dbReference type="KEGG" id="fox:FOXG_16050"/>
<protein>
    <recommendedName>
        <fullName evidence="2">J domain-containing protein</fullName>
    </recommendedName>
</protein>
<dbReference type="RefSeq" id="XP_018255912.1">
    <property type="nucleotide sequence ID" value="XM_018395680.1"/>
</dbReference>
<organism evidence="4 5">
    <name type="scientific">Fusarium oxysporum f. sp. lycopersici (strain 4287 / CBS 123668 / FGSC 9935 / NRRL 34936)</name>
    <name type="common">Fusarium vascular wilt of tomato</name>
    <dbReference type="NCBI Taxonomy" id="426428"/>
    <lineage>
        <taxon>Eukaryota</taxon>
        <taxon>Fungi</taxon>
        <taxon>Dikarya</taxon>
        <taxon>Ascomycota</taxon>
        <taxon>Pezizomycotina</taxon>
        <taxon>Sordariomycetes</taxon>
        <taxon>Hypocreomycetidae</taxon>
        <taxon>Hypocreales</taxon>
        <taxon>Nectriaceae</taxon>
        <taxon>Fusarium</taxon>
        <taxon>Fusarium oxysporum species complex</taxon>
    </lineage>
</organism>
<dbReference type="AlphaFoldDB" id="A0A0J9W6E2"/>
<dbReference type="KEGG" id="fox:FOXG_15591"/>
<feature type="compositionally biased region" description="Acidic residues" evidence="1">
    <location>
        <begin position="244"/>
        <end position="256"/>
    </location>
</feature>
<dbReference type="OrthoDB" id="442087at2759"/>
<evidence type="ECO:0000259" key="2">
    <source>
        <dbReference type="PROSITE" id="PS50076"/>
    </source>
</evidence>
<dbReference type="CDD" id="cd06257">
    <property type="entry name" value="DnaJ"/>
    <property type="match status" value="1"/>
</dbReference>
<dbReference type="Proteomes" id="UP000009097">
    <property type="component" value="Unassembled WGS sequence"/>
</dbReference>
<dbReference type="GeneID" id="28956621"/>
<evidence type="ECO:0000313" key="3">
    <source>
        <dbReference type="EMBL" id="KNB17867.1"/>
    </source>
</evidence>
<dbReference type="RefSeq" id="XP_018256420.1">
    <property type="nucleotide sequence ID" value="XM_018396125.1"/>
</dbReference>
<feature type="region of interest" description="Disordered" evidence="1">
    <location>
        <begin position="630"/>
        <end position="651"/>
    </location>
</feature>
<dbReference type="EMBL" id="DS231723">
    <property type="protein sequence ID" value="KNB17867.1"/>
    <property type="molecule type" value="Genomic_DNA"/>
</dbReference>